<evidence type="ECO:0000313" key="10">
    <source>
        <dbReference type="Proteomes" id="UP001164746"/>
    </source>
</evidence>
<dbReference type="PROSITE" id="PS50056">
    <property type="entry name" value="TYR_PHOSPHATASE_2"/>
    <property type="match status" value="1"/>
</dbReference>
<keyword evidence="5" id="KW-0472">Membrane</keyword>
<name>A0ABY7F4S0_MYAAR</name>
<sequence>MVNDACARITICILYMLLNTYTLAIQTCPTYCSSCEQAQVPTLCTSCETGYYLSNGACKSCSIIGTNCAACSNGTHCGQCIQGFWDAKCGTICSVGCNTNTCSLLDGSCSCKQGFHGSTCKTPCSENCRTDTCGPNGECECNAGFYGVTCYGECFEACEECTDATKCSVCRPGKYGIHCGSSCQCFSRCDIVTGVCKDETCPNNCIECVDSDNCRECGHGWYGPKCNYSCSNKCNGGCEQNSGNCNACFRGLFGLQCVDECTYCRDSNCNQAGECDSCYVGEFGLFCNDSCSSDCVNNTCHQMDGWCQHQVRCPWKCASCTDNVTCTECKGSSYGFLCSSTCSSNCKDGHCAITSGRCEDCKSSYYGDYCNISCSTSCSPEGCERHTGTCKSCREDTVFGPFCNLTCSNRCKDQLCKQKDGYCKNGCIHNHYGSTCKNICSEKCANSTEKSICDLTGTCYSGCIDGFTGDKCSIETGENDEQISGKPGSPVVAIGGAVGGVVLLAIVIVMTVIFLRKRGNRKPYEDRHEETDHEYHTIEPLHGVMEGTAKASIALPTSNASYNHHVSDTITLDGGLETATDDDDDLEIEENVYYIGIQDIEKRKVKVEELADFVAGKTLDYYEEEFDKFSDGLTRSCGAAKLPHNRQKNRYKGLYAYDATRVKVAGFETDYINANYIDGFKERNAYIASLGPMSKQMGDFAMFWNMIWQQKVEKIVMVTNLMEEGKEKCEQYWPNIGITINYSGVMVTCQSDNEYADFTRRLLLLNDGKSERQLHHFHFKAWPDRGIPEDVTALIEFRHRVIHSPAHLGGPTLEQYEFLHLALVHTLTLNSEQIPRKQFQNYMIETNKDDLITQFKKITDTPPHVHTDDEIVAIERNKSEKANRKYILAQSPMPNTVQDFLTLAYQENCSCIVSFEHSDGTKDMGEYYPADNQVLKKGQLSVACGRDKVANEYSIQKGLTIEFMGSTQSEGGKSTLRHFEFTDWNQTGNVPCSTANYVAFLKDVKMASSNGPVLVHCRDGGSKSGLFCVMAFLLEKMAVEHEVSVVNAVRKVKARRPNAVPNQAQFDFCHDCVLEFVRSVKTYSNFGGNI</sequence>
<evidence type="ECO:0000256" key="4">
    <source>
        <dbReference type="ARBA" id="ARBA00022912"/>
    </source>
</evidence>
<feature type="chain" id="PRO_5046683323" description="protein-tyrosine-phosphatase" evidence="6">
    <location>
        <begin position="25"/>
        <end position="1090"/>
    </location>
</feature>
<dbReference type="SUPFAM" id="SSF52799">
    <property type="entry name" value="(Phosphotyrosine protein) phosphatases II"/>
    <property type="match status" value="2"/>
</dbReference>
<keyword evidence="3" id="KW-0378">Hydrolase</keyword>
<reference evidence="9" key="1">
    <citation type="submission" date="2022-11" db="EMBL/GenBank/DDBJ databases">
        <title>Centuries of genome instability and evolution in soft-shell clam transmissible cancer (bioRxiv).</title>
        <authorList>
            <person name="Hart S.F.M."/>
            <person name="Yonemitsu M.A."/>
            <person name="Giersch R.M."/>
            <person name="Beal B.F."/>
            <person name="Arriagada G."/>
            <person name="Davis B.W."/>
            <person name="Ostrander E.A."/>
            <person name="Goff S.P."/>
            <person name="Metzger M.J."/>
        </authorList>
    </citation>
    <scope>NUCLEOTIDE SEQUENCE</scope>
    <source>
        <strain evidence="9">MELC-2E11</strain>
        <tissue evidence="9">Siphon/mantle</tissue>
    </source>
</reference>
<dbReference type="CDD" id="cd00047">
    <property type="entry name" value="PTPc"/>
    <property type="match status" value="1"/>
</dbReference>
<dbReference type="PRINTS" id="PR00700">
    <property type="entry name" value="PRTYPHPHTASE"/>
</dbReference>
<organism evidence="9 10">
    <name type="scientific">Mya arenaria</name>
    <name type="common">Soft-shell clam</name>
    <dbReference type="NCBI Taxonomy" id="6604"/>
    <lineage>
        <taxon>Eukaryota</taxon>
        <taxon>Metazoa</taxon>
        <taxon>Spiralia</taxon>
        <taxon>Lophotrochozoa</taxon>
        <taxon>Mollusca</taxon>
        <taxon>Bivalvia</taxon>
        <taxon>Autobranchia</taxon>
        <taxon>Heteroconchia</taxon>
        <taxon>Euheterodonta</taxon>
        <taxon>Imparidentia</taxon>
        <taxon>Neoheterodontei</taxon>
        <taxon>Myida</taxon>
        <taxon>Myoidea</taxon>
        <taxon>Myidae</taxon>
        <taxon>Mya</taxon>
    </lineage>
</organism>
<evidence type="ECO:0000256" key="1">
    <source>
        <dbReference type="ARBA" id="ARBA00009580"/>
    </source>
</evidence>
<dbReference type="InterPro" id="IPR000242">
    <property type="entry name" value="PTP_cat"/>
</dbReference>
<dbReference type="SMART" id="SM00181">
    <property type="entry name" value="EGF"/>
    <property type="match status" value="10"/>
</dbReference>
<dbReference type="EMBL" id="CP111021">
    <property type="protein sequence ID" value="WAR16051.1"/>
    <property type="molecule type" value="Genomic_DNA"/>
</dbReference>
<dbReference type="InterPro" id="IPR000387">
    <property type="entry name" value="Tyr_Pase_dom"/>
</dbReference>
<evidence type="ECO:0000256" key="3">
    <source>
        <dbReference type="ARBA" id="ARBA00022801"/>
    </source>
</evidence>
<dbReference type="CDD" id="cd12087">
    <property type="entry name" value="TM_EGFR-like"/>
    <property type="match status" value="1"/>
</dbReference>
<feature type="signal peptide" evidence="6">
    <location>
        <begin position="1"/>
        <end position="24"/>
    </location>
</feature>
<evidence type="ECO:0000259" key="7">
    <source>
        <dbReference type="PROSITE" id="PS50055"/>
    </source>
</evidence>
<dbReference type="InterPro" id="IPR000742">
    <property type="entry name" value="EGF"/>
</dbReference>
<gene>
    <name evidence="9" type="ORF">MAR_030645</name>
</gene>
<dbReference type="SMART" id="SM00404">
    <property type="entry name" value="PTPc_motif"/>
    <property type="match status" value="1"/>
</dbReference>
<keyword evidence="6" id="KW-0732">Signal</keyword>
<comment type="similarity">
    <text evidence="1">Belongs to the protein-tyrosine phosphatase family.</text>
</comment>
<keyword evidence="5" id="KW-1133">Transmembrane helix</keyword>
<dbReference type="PROSITE" id="PS50055">
    <property type="entry name" value="TYR_PHOSPHATASE_PTP"/>
    <property type="match status" value="1"/>
</dbReference>
<evidence type="ECO:0000313" key="9">
    <source>
        <dbReference type="EMBL" id="WAR16051.1"/>
    </source>
</evidence>
<evidence type="ECO:0000256" key="5">
    <source>
        <dbReference type="SAM" id="Phobius"/>
    </source>
</evidence>
<evidence type="ECO:0000259" key="8">
    <source>
        <dbReference type="PROSITE" id="PS50056"/>
    </source>
</evidence>
<dbReference type="SMART" id="SM00194">
    <property type="entry name" value="PTPc"/>
    <property type="match status" value="2"/>
</dbReference>
<dbReference type="PANTHER" id="PTHR19134:SF562">
    <property type="entry name" value="PROTEIN-TYROSINE-PHOSPHATASE"/>
    <property type="match status" value="1"/>
</dbReference>
<keyword evidence="5" id="KW-0812">Transmembrane</keyword>
<proteinExistence type="inferred from homology"/>
<dbReference type="EC" id="3.1.3.48" evidence="2"/>
<dbReference type="Gene3D" id="3.90.190.10">
    <property type="entry name" value="Protein tyrosine phosphatase superfamily"/>
    <property type="match status" value="2"/>
</dbReference>
<accession>A0ABY7F4S0</accession>
<feature type="domain" description="Tyrosine-protein phosphatase" evidence="7">
    <location>
        <begin position="622"/>
        <end position="1076"/>
    </location>
</feature>
<dbReference type="Pfam" id="PF00102">
    <property type="entry name" value="Y_phosphatase"/>
    <property type="match status" value="2"/>
</dbReference>
<feature type="transmembrane region" description="Helical" evidence="5">
    <location>
        <begin position="491"/>
        <end position="515"/>
    </location>
</feature>
<evidence type="ECO:0000256" key="6">
    <source>
        <dbReference type="SAM" id="SignalP"/>
    </source>
</evidence>
<dbReference type="InterPro" id="IPR029021">
    <property type="entry name" value="Prot-tyrosine_phosphatase-like"/>
</dbReference>
<dbReference type="InterPro" id="IPR050348">
    <property type="entry name" value="Protein-Tyr_Phosphatase"/>
</dbReference>
<dbReference type="PANTHER" id="PTHR19134">
    <property type="entry name" value="RECEPTOR-TYPE TYROSINE-PROTEIN PHOSPHATASE"/>
    <property type="match status" value="1"/>
</dbReference>
<dbReference type="InterPro" id="IPR003595">
    <property type="entry name" value="Tyr_Pase_cat"/>
</dbReference>
<protein>
    <recommendedName>
        <fullName evidence="2">protein-tyrosine-phosphatase</fullName>
        <ecNumber evidence="2">3.1.3.48</ecNumber>
    </recommendedName>
</protein>
<keyword evidence="4" id="KW-0904">Protein phosphatase</keyword>
<evidence type="ECO:0000256" key="2">
    <source>
        <dbReference type="ARBA" id="ARBA00013064"/>
    </source>
</evidence>
<feature type="domain" description="Tyrosine specific protein phosphatases" evidence="8">
    <location>
        <begin position="998"/>
        <end position="1067"/>
    </location>
</feature>
<dbReference type="Proteomes" id="UP001164746">
    <property type="component" value="Chromosome 10"/>
</dbReference>
<keyword evidence="10" id="KW-1185">Reference proteome</keyword>